<protein>
    <recommendedName>
        <fullName evidence="4">RING-type E3 ubiquitin transferase</fullName>
        <ecNumber evidence="4">2.3.2.27</ecNumber>
    </recommendedName>
</protein>
<evidence type="ECO:0000256" key="10">
    <source>
        <dbReference type="ARBA" id="ARBA00022833"/>
    </source>
</evidence>
<dbReference type="GO" id="GO:0016020">
    <property type="term" value="C:membrane"/>
    <property type="evidence" value="ECO:0007669"/>
    <property type="project" value="UniProtKB-SubCell"/>
</dbReference>
<proteinExistence type="inferred from homology"/>
<accession>A0A1J7HFA0</accession>
<dbReference type="Proteomes" id="UP000188354">
    <property type="component" value="Chromosome LG05"/>
</dbReference>
<comment type="subcellular location">
    <subcellularLocation>
        <location evidence="2">Membrane</location>
        <topology evidence="2">Single-pass membrane protein</topology>
    </subcellularLocation>
</comment>
<dbReference type="AlphaFoldDB" id="A0A1J7HFA0"/>
<dbReference type="PANTHER" id="PTHR46913:SF1">
    <property type="entry name" value="RING-H2 FINGER PROTEIN ATL16"/>
    <property type="match status" value="1"/>
</dbReference>
<keyword evidence="5" id="KW-0808">Transferase</keyword>
<evidence type="ECO:0000256" key="4">
    <source>
        <dbReference type="ARBA" id="ARBA00012483"/>
    </source>
</evidence>
<evidence type="ECO:0000256" key="1">
    <source>
        <dbReference type="ARBA" id="ARBA00000900"/>
    </source>
</evidence>
<comment type="pathway">
    <text evidence="3">Protein modification; protein ubiquitination.</text>
</comment>
<evidence type="ECO:0000256" key="9">
    <source>
        <dbReference type="ARBA" id="ARBA00022786"/>
    </source>
</evidence>
<dbReference type="GO" id="GO:0016567">
    <property type="term" value="P:protein ubiquitination"/>
    <property type="evidence" value="ECO:0007669"/>
    <property type="project" value="UniProtKB-UniPathway"/>
</dbReference>
<dbReference type="InterPro" id="IPR001841">
    <property type="entry name" value="Znf_RING"/>
</dbReference>
<evidence type="ECO:0000256" key="11">
    <source>
        <dbReference type="ARBA" id="ARBA00022989"/>
    </source>
</evidence>
<evidence type="ECO:0000313" key="17">
    <source>
        <dbReference type="EMBL" id="OIW11316.1"/>
    </source>
</evidence>
<keyword evidence="18" id="KW-1185">Reference proteome</keyword>
<evidence type="ECO:0000256" key="14">
    <source>
        <dbReference type="PROSITE-ProRule" id="PRU00175"/>
    </source>
</evidence>
<dbReference type="SMART" id="SM00184">
    <property type="entry name" value="RING"/>
    <property type="match status" value="1"/>
</dbReference>
<dbReference type="UniPathway" id="UPA00143"/>
<feature type="domain" description="RING-type" evidence="16">
    <location>
        <begin position="94"/>
        <end position="136"/>
    </location>
</feature>
<dbReference type="InterPro" id="IPR044600">
    <property type="entry name" value="ATL1/ATL16-like"/>
</dbReference>
<evidence type="ECO:0000256" key="8">
    <source>
        <dbReference type="ARBA" id="ARBA00022771"/>
    </source>
</evidence>
<keyword evidence="9" id="KW-0833">Ubl conjugation pathway</keyword>
<dbReference type="CDD" id="cd16461">
    <property type="entry name" value="RING-H2_EL5-like"/>
    <property type="match status" value="1"/>
</dbReference>
<keyword evidence="11 15" id="KW-1133">Transmembrane helix</keyword>
<evidence type="ECO:0000256" key="5">
    <source>
        <dbReference type="ARBA" id="ARBA00022679"/>
    </source>
</evidence>
<evidence type="ECO:0000256" key="2">
    <source>
        <dbReference type="ARBA" id="ARBA00004167"/>
    </source>
</evidence>
<keyword evidence="10" id="KW-0862">Zinc</keyword>
<comment type="similarity">
    <text evidence="13">Belongs to the RING-type zinc finger family. ATL subfamily.</text>
</comment>
<dbReference type="GO" id="GO:0008270">
    <property type="term" value="F:zinc ion binding"/>
    <property type="evidence" value="ECO:0007669"/>
    <property type="project" value="UniProtKB-KW"/>
</dbReference>
<keyword evidence="8 14" id="KW-0863">Zinc-finger</keyword>
<dbReference type="EC" id="2.3.2.27" evidence="4"/>
<dbReference type="PANTHER" id="PTHR46913">
    <property type="entry name" value="RING-H2 FINGER PROTEIN ATL16"/>
    <property type="match status" value="1"/>
</dbReference>
<dbReference type="Gramene" id="OIW11316">
    <property type="protein sequence ID" value="OIW11316"/>
    <property type="gene ID" value="TanjilG_20465"/>
</dbReference>
<dbReference type="PROSITE" id="PS50089">
    <property type="entry name" value="ZF_RING_2"/>
    <property type="match status" value="1"/>
</dbReference>
<dbReference type="SUPFAM" id="SSF57850">
    <property type="entry name" value="RING/U-box"/>
    <property type="match status" value="1"/>
</dbReference>
<evidence type="ECO:0000256" key="15">
    <source>
        <dbReference type="SAM" id="Phobius"/>
    </source>
</evidence>
<dbReference type="Gene3D" id="3.30.40.10">
    <property type="entry name" value="Zinc/RING finger domain, C3HC4 (zinc finger)"/>
    <property type="match status" value="1"/>
</dbReference>
<evidence type="ECO:0000256" key="7">
    <source>
        <dbReference type="ARBA" id="ARBA00022723"/>
    </source>
</evidence>
<evidence type="ECO:0000256" key="6">
    <source>
        <dbReference type="ARBA" id="ARBA00022692"/>
    </source>
</evidence>
<keyword evidence="7" id="KW-0479">Metal-binding</keyword>
<dbReference type="OMA" id="HAHINCP"/>
<keyword evidence="12 15" id="KW-0472">Membrane</keyword>
<reference evidence="17 18" key="1">
    <citation type="journal article" date="2017" name="Plant Biotechnol. J.">
        <title>A comprehensive draft genome sequence for lupin (Lupinus angustifolius), an emerging health food: insights into plant-microbe interactions and legume evolution.</title>
        <authorList>
            <person name="Hane J.K."/>
            <person name="Ming Y."/>
            <person name="Kamphuis L.G."/>
            <person name="Nelson M.N."/>
            <person name="Garg G."/>
            <person name="Atkins C.A."/>
            <person name="Bayer P.E."/>
            <person name="Bravo A."/>
            <person name="Bringans S."/>
            <person name="Cannon S."/>
            <person name="Edwards D."/>
            <person name="Foley R."/>
            <person name="Gao L.L."/>
            <person name="Harrison M.J."/>
            <person name="Huang W."/>
            <person name="Hurgobin B."/>
            <person name="Li S."/>
            <person name="Liu C.W."/>
            <person name="McGrath A."/>
            <person name="Morahan G."/>
            <person name="Murray J."/>
            <person name="Weller J."/>
            <person name="Jian J."/>
            <person name="Singh K.B."/>
        </authorList>
    </citation>
    <scope>NUCLEOTIDE SEQUENCE [LARGE SCALE GENOMIC DNA]</scope>
    <source>
        <strain evidence="18">cv. Tanjil</strain>
        <tissue evidence="17">Whole plant</tissue>
    </source>
</reference>
<dbReference type="Pfam" id="PF13639">
    <property type="entry name" value="zf-RING_2"/>
    <property type="match status" value="1"/>
</dbReference>
<dbReference type="InterPro" id="IPR013083">
    <property type="entry name" value="Znf_RING/FYVE/PHD"/>
</dbReference>
<feature type="transmembrane region" description="Helical" evidence="15">
    <location>
        <begin position="18"/>
        <end position="40"/>
    </location>
</feature>
<evidence type="ECO:0000313" key="18">
    <source>
        <dbReference type="Proteomes" id="UP000188354"/>
    </source>
</evidence>
<evidence type="ECO:0000256" key="12">
    <source>
        <dbReference type="ARBA" id="ARBA00023136"/>
    </source>
</evidence>
<evidence type="ECO:0000256" key="3">
    <source>
        <dbReference type="ARBA" id="ARBA00004906"/>
    </source>
</evidence>
<evidence type="ECO:0000259" key="16">
    <source>
        <dbReference type="PROSITE" id="PS50089"/>
    </source>
</evidence>
<dbReference type="EMBL" id="CM007365">
    <property type="protein sequence ID" value="OIW11316.1"/>
    <property type="molecule type" value="Genomic_DNA"/>
</dbReference>
<name>A0A1J7HFA0_LUPAN</name>
<evidence type="ECO:0000256" key="13">
    <source>
        <dbReference type="ARBA" id="ARBA00024209"/>
    </source>
</evidence>
<organism evidence="17 18">
    <name type="scientific">Lupinus angustifolius</name>
    <name type="common">Narrow-leaved blue lupine</name>
    <dbReference type="NCBI Taxonomy" id="3871"/>
    <lineage>
        <taxon>Eukaryota</taxon>
        <taxon>Viridiplantae</taxon>
        <taxon>Streptophyta</taxon>
        <taxon>Embryophyta</taxon>
        <taxon>Tracheophyta</taxon>
        <taxon>Spermatophyta</taxon>
        <taxon>Magnoliopsida</taxon>
        <taxon>eudicotyledons</taxon>
        <taxon>Gunneridae</taxon>
        <taxon>Pentapetalae</taxon>
        <taxon>rosids</taxon>
        <taxon>fabids</taxon>
        <taxon>Fabales</taxon>
        <taxon>Fabaceae</taxon>
        <taxon>Papilionoideae</taxon>
        <taxon>50 kb inversion clade</taxon>
        <taxon>genistoids sensu lato</taxon>
        <taxon>core genistoids</taxon>
        <taxon>Genisteae</taxon>
        <taxon>Lupinus</taxon>
    </lineage>
</organism>
<keyword evidence="6 15" id="KW-0812">Transmembrane</keyword>
<gene>
    <name evidence="17" type="ORF">TanjilG_20465</name>
</gene>
<dbReference type="SMART" id="SM01197">
    <property type="entry name" value="FANCL_C"/>
    <property type="match status" value="1"/>
</dbReference>
<dbReference type="GO" id="GO:0061630">
    <property type="term" value="F:ubiquitin protein ligase activity"/>
    <property type="evidence" value="ECO:0007669"/>
    <property type="project" value="UniProtKB-EC"/>
</dbReference>
<sequence length="289" mass="32984">MTNKAAIFRTMGTYGTPLAIGLSGIIISTLLLAAYHFLFFKCCSRYRHWSQERNDNRNHSDINSSCCGVQEEILKKIPVIAYSINLIGLDQGECSICLGELEDGDLLRLLPSCNHAFHIPCIDSWFKEHESCPFCRSQITCDIEESIMPSNSEDEGQQRVLHEFTPIDYHNSDNHNQLMDDVSNSTLTLRFQLRHSISISSNLPKDLGVLKRSLSMDESYLYTGISRISIKRDQEMASASSTKYIVMNQCKSRSLRHFDRMSSVLKRSFSQFRNNSYRSRSSNLCILPN</sequence>
<comment type="catalytic activity">
    <reaction evidence="1">
        <text>S-ubiquitinyl-[E2 ubiquitin-conjugating enzyme]-L-cysteine + [acceptor protein]-L-lysine = [E2 ubiquitin-conjugating enzyme]-L-cysteine + N(6)-ubiquitinyl-[acceptor protein]-L-lysine.</text>
        <dbReference type="EC" id="2.3.2.27"/>
    </reaction>
</comment>